<proteinExistence type="predicted"/>
<evidence type="ECO:0000313" key="2">
    <source>
        <dbReference type="Proteomes" id="UP000530060"/>
    </source>
</evidence>
<keyword evidence="2" id="KW-1185">Reference proteome</keyword>
<evidence type="ECO:0000313" key="1">
    <source>
        <dbReference type="EMBL" id="CAD0003481.1"/>
    </source>
</evidence>
<organism evidence="1 2">
    <name type="scientific">Flavobacterium salmonis</name>
    <dbReference type="NCBI Taxonomy" id="2654844"/>
    <lineage>
        <taxon>Bacteria</taxon>
        <taxon>Pseudomonadati</taxon>
        <taxon>Bacteroidota</taxon>
        <taxon>Flavobacteriia</taxon>
        <taxon>Flavobacteriales</taxon>
        <taxon>Flavobacteriaceae</taxon>
        <taxon>Flavobacterium</taxon>
    </lineage>
</organism>
<sequence>MESKALTVNGYDSAQTDTFLVSIIVEYSFSLKLEFQS</sequence>
<comment type="caution">
    <text evidence="1">The sequence shown here is derived from an EMBL/GenBank/DDBJ whole genome shotgun (WGS) entry which is preliminary data.</text>
</comment>
<dbReference type="Proteomes" id="UP000530060">
    <property type="component" value="Unassembled WGS sequence"/>
</dbReference>
<accession>A0A6V6YVH2</accession>
<reference evidence="1 2" key="1">
    <citation type="submission" date="2020-06" db="EMBL/GenBank/DDBJ databases">
        <authorList>
            <person name="Criscuolo A."/>
        </authorList>
    </citation>
    <scope>NUCLEOTIDE SEQUENCE [LARGE SCALE GENOMIC DNA]</scope>
    <source>
        <strain evidence="2">CIP 111411</strain>
    </source>
</reference>
<protein>
    <submittedName>
        <fullName evidence="1">Uncharacterized protein</fullName>
    </submittedName>
</protein>
<dbReference type="EMBL" id="CAIJDP010000062">
    <property type="protein sequence ID" value="CAD0003481.1"/>
    <property type="molecule type" value="Genomic_DNA"/>
</dbReference>
<name>A0A6V6YVH2_9FLAO</name>
<gene>
    <name evidence="1" type="ORF">FLAT13_01730</name>
</gene>
<dbReference type="AlphaFoldDB" id="A0A6V6YVH2"/>